<proteinExistence type="predicted"/>
<name>A0AAP0NZB1_9MAGN</name>
<organism evidence="1 2">
    <name type="scientific">Stephania cephalantha</name>
    <dbReference type="NCBI Taxonomy" id="152367"/>
    <lineage>
        <taxon>Eukaryota</taxon>
        <taxon>Viridiplantae</taxon>
        <taxon>Streptophyta</taxon>
        <taxon>Embryophyta</taxon>
        <taxon>Tracheophyta</taxon>
        <taxon>Spermatophyta</taxon>
        <taxon>Magnoliopsida</taxon>
        <taxon>Ranunculales</taxon>
        <taxon>Menispermaceae</taxon>
        <taxon>Menispermoideae</taxon>
        <taxon>Cissampelideae</taxon>
        <taxon>Stephania</taxon>
    </lineage>
</organism>
<accession>A0AAP0NZB1</accession>
<dbReference type="AlphaFoldDB" id="A0AAP0NZB1"/>
<dbReference type="Proteomes" id="UP001419268">
    <property type="component" value="Unassembled WGS sequence"/>
</dbReference>
<comment type="caution">
    <text evidence="1">The sequence shown here is derived from an EMBL/GenBank/DDBJ whole genome shotgun (WGS) entry which is preliminary data.</text>
</comment>
<protein>
    <submittedName>
        <fullName evidence="1">Uncharacterized protein</fullName>
    </submittedName>
</protein>
<dbReference type="EMBL" id="JBBNAG010000006">
    <property type="protein sequence ID" value="KAK9125497.1"/>
    <property type="molecule type" value="Genomic_DNA"/>
</dbReference>
<reference evidence="1 2" key="1">
    <citation type="submission" date="2024-01" db="EMBL/GenBank/DDBJ databases">
        <title>Genome assemblies of Stephania.</title>
        <authorList>
            <person name="Yang L."/>
        </authorList>
    </citation>
    <scope>NUCLEOTIDE SEQUENCE [LARGE SCALE GENOMIC DNA]</scope>
    <source>
        <strain evidence="1">JXDWG</strain>
        <tissue evidence="1">Leaf</tissue>
    </source>
</reference>
<gene>
    <name evidence="1" type="ORF">Scep_014343</name>
</gene>
<keyword evidence="2" id="KW-1185">Reference proteome</keyword>
<evidence type="ECO:0000313" key="2">
    <source>
        <dbReference type="Proteomes" id="UP001419268"/>
    </source>
</evidence>
<evidence type="ECO:0000313" key="1">
    <source>
        <dbReference type="EMBL" id="KAK9125497.1"/>
    </source>
</evidence>
<sequence length="108" mass="12133">MRAATVPQIDVQTCVLFASQLPIHVAARHWTITPNQRHASTLHTPSPPHVAWRFVHNVILQVSANETLPCHLLQTQHVPTISSPRSAALRFPRDVRGSTIFQIFVDFV</sequence>